<dbReference type="SUPFAM" id="SSF56112">
    <property type="entry name" value="Protein kinase-like (PK-like)"/>
    <property type="match status" value="1"/>
</dbReference>
<dbReference type="PROSITE" id="PS50011">
    <property type="entry name" value="PROTEIN_KINASE_DOM"/>
    <property type="match status" value="1"/>
</dbReference>
<keyword evidence="1" id="KW-0808">Transferase</keyword>
<sequence length="318" mass="36969">MWSAFTGYTARDPPQQYLHLFKKIRLFQEFDEITKLGQGGFGSVFKARNKLDRNFYAVKRVKCKNNAEREVAALACLEHDNIVRYCTSWVEELPGNLPETSESNSSSGSDSNALQKYLFIQMKLYEKGTLKTWINDKNHLKTIRSKTDALQIFKQMVDGVEYIHSNNLIHRDLKPTNIFLSDDDKVKIGDFGLATAIVNENSVSSLQRTMHTGTVHYMSPEQKNLNKYGNEVDIFALGLICFELLWRLETENERAKMWNKIRRREFPKEFCIEYSTESKLIEKMLSEAPKDRPKASKIAEHLNMYFKKEDEHNESKTV</sequence>
<dbReference type="Proteomes" id="UP001166093">
    <property type="component" value="Unassembled WGS sequence"/>
</dbReference>
<keyword evidence="2 6" id="KW-0547">Nucleotide-binding</keyword>
<evidence type="ECO:0000256" key="2">
    <source>
        <dbReference type="ARBA" id="ARBA00022741"/>
    </source>
</evidence>
<dbReference type="InterPro" id="IPR011009">
    <property type="entry name" value="Kinase-like_dom_sf"/>
</dbReference>
<evidence type="ECO:0000256" key="1">
    <source>
        <dbReference type="ARBA" id="ARBA00022679"/>
    </source>
</evidence>
<dbReference type="PANTHER" id="PTHR11042:SF194">
    <property type="entry name" value="DOUBLE-STRANDED RNA ACTIVATED PROTEIN KINASE"/>
    <property type="match status" value="1"/>
</dbReference>
<dbReference type="Pfam" id="PF00069">
    <property type="entry name" value="Pkinase"/>
    <property type="match status" value="1"/>
</dbReference>
<dbReference type="InterPro" id="IPR050339">
    <property type="entry name" value="CC_SR_Kinase"/>
</dbReference>
<evidence type="ECO:0000256" key="3">
    <source>
        <dbReference type="ARBA" id="ARBA00022777"/>
    </source>
</evidence>
<feature type="domain" description="Protein kinase" evidence="8">
    <location>
        <begin position="30"/>
        <end position="306"/>
    </location>
</feature>
<protein>
    <submittedName>
        <fullName evidence="9">E2AK2 kinase</fullName>
    </submittedName>
</protein>
<evidence type="ECO:0000313" key="10">
    <source>
        <dbReference type="Proteomes" id="UP001166093"/>
    </source>
</evidence>
<evidence type="ECO:0000256" key="7">
    <source>
        <dbReference type="RuleBase" id="RU000304"/>
    </source>
</evidence>
<feature type="non-terminal residue" evidence="9">
    <location>
        <position position="1"/>
    </location>
</feature>
<evidence type="ECO:0000256" key="5">
    <source>
        <dbReference type="ARBA" id="ARBA00037982"/>
    </source>
</evidence>
<keyword evidence="10" id="KW-1185">Reference proteome</keyword>
<dbReference type="Gene3D" id="1.10.510.10">
    <property type="entry name" value="Transferase(Phosphotransferase) domain 1"/>
    <property type="match status" value="1"/>
</dbReference>
<evidence type="ECO:0000256" key="6">
    <source>
        <dbReference type="PROSITE-ProRule" id="PRU10141"/>
    </source>
</evidence>
<dbReference type="EMBL" id="JAAWVQ010019797">
    <property type="protein sequence ID" value="MBN3272406.1"/>
    <property type="molecule type" value="Genomic_DNA"/>
</dbReference>
<proteinExistence type="inferred from homology"/>
<dbReference type="PROSITE" id="PS00107">
    <property type="entry name" value="PROTEIN_KINASE_ATP"/>
    <property type="match status" value="1"/>
</dbReference>
<dbReference type="PROSITE" id="PS00108">
    <property type="entry name" value="PROTEIN_KINASE_ST"/>
    <property type="match status" value="1"/>
</dbReference>
<dbReference type="Gene3D" id="3.30.200.20">
    <property type="entry name" value="Phosphorylase Kinase, domain 1"/>
    <property type="match status" value="1"/>
</dbReference>
<dbReference type="InterPro" id="IPR000719">
    <property type="entry name" value="Prot_kinase_dom"/>
</dbReference>
<keyword evidence="7" id="KW-0723">Serine/threonine-protein kinase</keyword>
<keyword evidence="4 6" id="KW-0067">ATP-binding</keyword>
<accession>A0ABS2XEG3</accession>
<dbReference type="InterPro" id="IPR017441">
    <property type="entry name" value="Protein_kinase_ATP_BS"/>
</dbReference>
<dbReference type="InterPro" id="IPR008271">
    <property type="entry name" value="Ser/Thr_kinase_AS"/>
</dbReference>
<evidence type="ECO:0000313" key="9">
    <source>
        <dbReference type="EMBL" id="MBN3272406.1"/>
    </source>
</evidence>
<comment type="similarity">
    <text evidence="5">Belongs to the protein kinase superfamily. Ser/Thr protein kinase family. GCN2 subfamily.</text>
</comment>
<dbReference type="SMART" id="SM00220">
    <property type="entry name" value="S_TKc"/>
    <property type="match status" value="1"/>
</dbReference>
<reference evidence="9" key="1">
    <citation type="journal article" date="2021" name="Cell">
        <title>Tracing the genetic footprints of vertebrate landing in non-teleost ray-finned fishes.</title>
        <authorList>
            <person name="Bi X."/>
            <person name="Wang K."/>
            <person name="Yang L."/>
            <person name="Pan H."/>
            <person name="Jiang H."/>
            <person name="Wei Q."/>
            <person name="Fang M."/>
            <person name="Yu H."/>
            <person name="Zhu C."/>
            <person name="Cai Y."/>
            <person name="He Y."/>
            <person name="Gan X."/>
            <person name="Zeng H."/>
            <person name="Yu D."/>
            <person name="Zhu Y."/>
            <person name="Jiang H."/>
            <person name="Qiu Q."/>
            <person name="Yang H."/>
            <person name="Zhang Y.E."/>
            <person name="Wang W."/>
            <person name="Zhu M."/>
            <person name="He S."/>
            <person name="Zhang G."/>
        </authorList>
    </citation>
    <scope>NUCLEOTIDE SEQUENCE</scope>
    <source>
        <strain evidence="9">Pddl_001</strain>
    </source>
</reference>
<feature type="binding site" evidence="6">
    <location>
        <position position="59"/>
    </location>
    <ligand>
        <name>ATP</name>
        <dbReference type="ChEBI" id="CHEBI:30616"/>
    </ligand>
</feature>
<evidence type="ECO:0000256" key="4">
    <source>
        <dbReference type="ARBA" id="ARBA00022840"/>
    </source>
</evidence>
<name>A0ABS2XEG3_POLSP</name>
<feature type="non-terminal residue" evidence="9">
    <location>
        <position position="318"/>
    </location>
</feature>
<dbReference type="GO" id="GO:0016301">
    <property type="term" value="F:kinase activity"/>
    <property type="evidence" value="ECO:0007669"/>
    <property type="project" value="UniProtKB-KW"/>
</dbReference>
<organism evidence="9 10">
    <name type="scientific">Polyodon spathula</name>
    <name type="common">North American paddlefish</name>
    <name type="synonym">Squalus spathula</name>
    <dbReference type="NCBI Taxonomy" id="7913"/>
    <lineage>
        <taxon>Eukaryota</taxon>
        <taxon>Metazoa</taxon>
        <taxon>Chordata</taxon>
        <taxon>Craniata</taxon>
        <taxon>Vertebrata</taxon>
        <taxon>Euteleostomi</taxon>
        <taxon>Actinopterygii</taxon>
        <taxon>Chondrostei</taxon>
        <taxon>Acipenseriformes</taxon>
        <taxon>Polyodontidae</taxon>
        <taxon>Polyodon</taxon>
    </lineage>
</organism>
<evidence type="ECO:0000259" key="8">
    <source>
        <dbReference type="PROSITE" id="PS50011"/>
    </source>
</evidence>
<gene>
    <name evidence="9" type="primary">Eif2ak2</name>
    <name evidence="9" type="ORF">GTO93_0008960</name>
</gene>
<keyword evidence="3 9" id="KW-0418">Kinase</keyword>
<comment type="caution">
    <text evidence="9">The sequence shown here is derived from an EMBL/GenBank/DDBJ whole genome shotgun (WGS) entry which is preliminary data.</text>
</comment>
<dbReference type="PANTHER" id="PTHR11042">
    <property type="entry name" value="EUKARYOTIC TRANSLATION INITIATION FACTOR 2-ALPHA KINASE EIF2-ALPHA KINASE -RELATED"/>
    <property type="match status" value="1"/>
</dbReference>